<name>A0ABM9PH81_9FLAO</name>
<evidence type="ECO:0000313" key="10">
    <source>
        <dbReference type="EMBL" id="CAL2104949.1"/>
    </source>
</evidence>
<evidence type="ECO:0000256" key="1">
    <source>
        <dbReference type="ARBA" id="ARBA00004651"/>
    </source>
</evidence>
<feature type="transmembrane region" description="Helical" evidence="7">
    <location>
        <begin position="273"/>
        <end position="300"/>
    </location>
</feature>
<evidence type="ECO:0000256" key="7">
    <source>
        <dbReference type="SAM" id="Phobius"/>
    </source>
</evidence>
<evidence type="ECO:0000256" key="2">
    <source>
        <dbReference type="ARBA" id="ARBA00005236"/>
    </source>
</evidence>
<evidence type="ECO:0000256" key="5">
    <source>
        <dbReference type="ARBA" id="ARBA00022989"/>
    </source>
</evidence>
<protein>
    <submittedName>
        <fullName evidence="10">Lipoprotein-releasing system permease protein</fullName>
    </submittedName>
</protein>
<dbReference type="Proteomes" id="UP001497602">
    <property type="component" value="Unassembled WGS sequence"/>
</dbReference>
<dbReference type="Pfam" id="PF12704">
    <property type="entry name" value="MacB_PCD"/>
    <property type="match status" value="1"/>
</dbReference>
<feature type="domain" description="ABC3 transporter permease C-terminal" evidence="8">
    <location>
        <begin position="277"/>
        <end position="394"/>
    </location>
</feature>
<keyword evidence="10" id="KW-0449">Lipoprotein</keyword>
<dbReference type="PANTHER" id="PTHR30489:SF0">
    <property type="entry name" value="LIPOPROTEIN-RELEASING SYSTEM TRANSMEMBRANE PROTEIN LOLE"/>
    <property type="match status" value="1"/>
</dbReference>
<feature type="transmembrane region" description="Helical" evidence="7">
    <location>
        <begin position="21"/>
        <end position="46"/>
    </location>
</feature>
<evidence type="ECO:0000259" key="8">
    <source>
        <dbReference type="Pfam" id="PF02687"/>
    </source>
</evidence>
<dbReference type="InterPro" id="IPR003838">
    <property type="entry name" value="ABC3_permease_C"/>
</dbReference>
<sequence length="400" mass="44459">MNFSLYIAKRYLFSKSGTNAINIITLIAIFGVVVGTTALFIVLSVFSGLRTFSDSLLEASDPDIKITASKGKQFEYTNKVKEVLKTKADIQASSTVIEQRASLKYKDKNHIAYIKGVEENYNKIVKVDSSLVVGTWLNTDYKNTAVIGYGISYKLSLGIMNFGEPLQVLVPKPGKGFINPNNAFNSVKTQIIGVYSGSEDFQNKFVFTNINLARELLGYEENKVTGIELKLKEGIDPMSVRDDLAEELGETFSVKTKRQLNALYYKVVNTENFISYLMATLIIIIALFNVIGSIIMMIIDKKTNLKTLLNLGGSVKDIKKIFVYQGFLLAIVGMCVGLLLGIVVVLLQLHYGIIMISESLPYPVEFKWINLIVVTITITILGFIASKIASSRISLEFLER</sequence>
<feature type="domain" description="MacB-like periplasmic core" evidence="9">
    <location>
        <begin position="25"/>
        <end position="245"/>
    </location>
</feature>
<comment type="similarity">
    <text evidence="2">Belongs to the ABC-4 integral membrane protein family. LolC/E subfamily.</text>
</comment>
<comment type="subcellular location">
    <subcellularLocation>
        <location evidence="1">Cell membrane</location>
        <topology evidence="1">Multi-pass membrane protein</topology>
    </subcellularLocation>
</comment>
<comment type="caution">
    <text evidence="10">The sequence shown here is derived from an EMBL/GenBank/DDBJ whole genome shotgun (WGS) entry which is preliminary data.</text>
</comment>
<proteinExistence type="inferred from homology"/>
<dbReference type="InterPro" id="IPR025857">
    <property type="entry name" value="MacB_PCD"/>
</dbReference>
<evidence type="ECO:0000313" key="11">
    <source>
        <dbReference type="Proteomes" id="UP001497602"/>
    </source>
</evidence>
<organism evidence="10 11">
    <name type="scientific">Tenacibaculum vairaonense</name>
    <dbReference type="NCBI Taxonomy" id="3137860"/>
    <lineage>
        <taxon>Bacteria</taxon>
        <taxon>Pseudomonadati</taxon>
        <taxon>Bacteroidota</taxon>
        <taxon>Flavobacteriia</taxon>
        <taxon>Flavobacteriales</taxon>
        <taxon>Flavobacteriaceae</taxon>
        <taxon>Tenacibaculum</taxon>
    </lineage>
</organism>
<keyword evidence="11" id="KW-1185">Reference proteome</keyword>
<keyword evidence="5 7" id="KW-1133">Transmembrane helix</keyword>
<feature type="transmembrane region" description="Helical" evidence="7">
    <location>
        <begin position="368"/>
        <end position="390"/>
    </location>
</feature>
<keyword evidence="6 7" id="KW-0472">Membrane</keyword>
<evidence type="ECO:0000256" key="3">
    <source>
        <dbReference type="ARBA" id="ARBA00022475"/>
    </source>
</evidence>
<dbReference type="InterPro" id="IPR051447">
    <property type="entry name" value="Lipoprotein-release_system"/>
</dbReference>
<feature type="transmembrane region" description="Helical" evidence="7">
    <location>
        <begin position="321"/>
        <end position="348"/>
    </location>
</feature>
<dbReference type="PANTHER" id="PTHR30489">
    <property type="entry name" value="LIPOPROTEIN-RELEASING SYSTEM TRANSMEMBRANE PROTEIN LOLE"/>
    <property type="match status" value="1"/>
</dbReference>
<reference evidence="10 11" key="1">
    <citation type="submission" date="2024-05" db="EMBL/GenBank/DDBJ databases">
        <authorList>
            <person name="Duchaud E."/>
        </authorList>
    </citation>
    <scope>NUCLEOTIDE SEQUENCE [LARGE SCALE GENOMIC DNA]</scope>
    <source>
        <strain evidence="10">Ena-SAMPLE-TAB-13-05-2024-13:56:06:370-140305</strain>
    </source>
</reference>
<evidence type="ECO:0000256" key="6">
    <source>
        <dbReference type="ARBA" id="ARBA00023136"/>
    </source>
</evidence>
<keyword evidence="4 7" id="KW-0812">Transmembrane</keyword>
<evidence type="ECO:0000259" key="9">
    <source>
        <dbReference type="Pfam" id="PF12704"/>
    </source>
</evidence>
<gene>
    <name evidence="10" type="ORF">T190115A13A_110085</name>
</gene>
<accession>A0ABM9PH81</accession>
<evidence type="ECO:0000256" key="4">
    <source>
        <dbReference type="ARBA" id="ARBA00022692"/>
    </source>
</evidence>
<dbReference type="Pfam" id="PF02687">
    <property type="entry name" value="FtsX"/>
    <property type="match status" value="1"/>
</dbReference>
<dbReference type="EMBL" id="CAXJRC010000002">
    <property type="protein sequence ID" value="CAL2104949.1"/>
    <property type="molecule type" value="Genomic_DNA"/>
</dbReference>
<keyword evidence="3" id="KW-1003">Cell membrane</keyword>
<dbReference type="RefSeq" id="WP_348736685.1">
    <property type="nucleotide sequence ID" value="NZ_CAXJRC010000002.1"/>
</dbReference>